<keyword evidence="3" id="KW-0812">Transmembrane</keyword>
<dbReference type="SUPFAM" id="SSF51395">
    <property type="entry name" value="FMN-linked oxidoreductases"/>
    <property type="match status" value="1"/>
</dbReference>
<feature type="transmembrane region" description="Helical" evidence="3">
    <location>
        <begin position="12"/>
        <end position="31"/>
    </location>
</feature>
<evidence type="ECO:0000313" key="5">
    <source>
        <dbReference type="EMBL" id="NKE47392.1"/>
    </source>
</evidence>
<comment type="caution">
    <text evidence="5">The sequence shown here is derived from an EMBL/GenBank/DDBJ whole genome shotgun (WGS) entry which is preliminary data.</text>
</comment>
<keyword evidence="3" id="KW-0472">Membrane</keyword>
<gene>
    <name evidence="5" type="ORF">HB662_21625</name>
</gene>
<evidence type="ECO:0000313" key="6">
    <source>
        <dbReference type="Proteomes" id="UP000765160"/>
    </source>
</evidence>
<dbReference type="Proteomes" id="UP000765160">
    <property type="component" value="Unassembled WGS sequence"/>
</dbReference>
<reference evidence="5 6" key="1">
    <citation type="submission" date="2020-03" db="EMBL/GenBank/DDBJ databases">
        <title>Roseomonas selenitidurans sp. nov. isolated from soil.</title>
        <authorList>
            <person name="Liu H."/>
        </authorList>
    </citation>
    <scope>NUCLEOTIDE SEQUENCE [LARGE SCALE GENOMIC DNA]</scope>
    <source>
        <strain evidence="5 6">JCM 15073</strain>
    </source>
</reference>
<organism evidence="5 6">
    <name type="scientific">Falsiroseomonas frigidaquae</name>
    <dbReference type="NCBI Taxonomy" id="487318"/>
    <lineage>
        <taxon>Bacteria</taxon>
        <taxon>Pseudomonadati</taxon>
        <taxon>Pseudomonadota</taxon>
        <taxon>Alphaproteobacteria</taxon>
        <taxon>Acetobacterales</taxon>
        <taxon>Roseomonadaceae</taxon>
        <taxon>Falsiroseomonas</taxon>
    </lineage>
</organism>
<dbReference type="InterPro" id="IPR024188">
    <property type="entry name" value="GltB"/>
</dbReference>
<evidence type="ECO:0000259" key="4">
    <source>
        <dbReference type="Pfam" id="PF01645"/>
    </source>
</evidence>
<dbReference type="PIRSF" id="PIRSF500060">
    <property type="entry name" value="UCP500060"/>
    <property type="match status" value="1"/>
</dbReference>
<name>A0ABX1F516_9PROT</name>
<accession>A0ABX1F516</accession>
<feature type="domain" description="Glutamate synthase" evidence="4">
    <location>
        <begin position="163"/>
        <end position="480"/>
    </location>
</feature>
<dbReference type="PANTHER" id="PTHR43819">
    <property type="entry name" value="ARCHAEAL-TYPE GLUTAMATE SYNTHASE [NADPH]"/>
    <property type="match status" value="1"/>
</dbReference>
<evidence type="ECO:0000256" key="3">
    <source>
        <dbReference type="SAM" id="Phobius"/>
    </source>
</evidence>
<dbReference type="RefSeq" id="WP_168052652.1">
    <property type="nucleotide sequence ID" value="NZ_JAATJR010000006.1"/>
</dbReference>
<dbReference type="InterPro" id="IPR027283">
    <property type="entry name" value="YerD"/>
</dbReference>
<evidence type="ECO:0000256" key="2">
    <source>
        <dbReference type="PIRNR" id="PIRNR006429"/>
    </source>
</evidence>
<dbReference type="InterPro" id="IPR013785">
    <property type="entry name" value="Aldolase_TIM"/>
</dbReference>
<dbReference type="Gene3D" id="3.20.20.70">
    <property type="entry name" value="Aldolase class I"/>
    <property type="match status" value="1"/>
</dbReference>
<keyword evidence="3" id="KW-1133">Transmembrane helix</keyword>
<proteinExistence type="inferred from homology"/>
<protein>
    <submittedName>
        <fullName evidence="5">FMN-binding glutamate synthase family protein</fullName>
    </submittedName>
</protein>
<dbReference type="EMBL" id="JAAVTX010000006">
    <property type="protein sequence ID" value="NKE47392.1"/>
    <property type="molecule type" value="Genomic_DNA"/>
</dbReference>
<dbReference type="PIRSF" id="PIRSF006429">
    <property type="entry name" value="GOGAT_lg_2"/>
    <property type="match status" value="1"/>
</dbReference>
<dbReference type="PANTHER" id="PTHR43819:SF1">
    <property type="entry name" value="ARCHAEAL-TYPE GLUTAMATE SYNTHASE [NADPH]"/>
    <property type="match status" value="1"/>
</dbReference>
<comment type="similarity">
    <text evidence="1 2">Belongs to the glutamate synthase family.</text>
</comment>
<keyword evidence="6" id="KW-1185">Reference proteome</keyword>
<dbReference type="Pfam" id="PF01645">
    <property type="entry name" value="Glu_synthase"/>
    <property type="match status" value="1"/>
</dbReference>
<sequence length="551" mass="59440">MSRILILSPRYITLTLVVAAMVASLAGLAFSPGSWPWLLPLLAVSGGLSALGFRDLFHPTHAILRSYPIAAHLRFIMEEIRPEMRQYFFEDEKNGMPFSRDKRAVVYQRAKNQLDKRPFGTQYDVYENGHEWLHHSMAPRPLAQAPARVTVGGPDCLVPYSASLFNISAMSFGSLSANAIRALNQGAKAGGFAHDTGEGGLSPYHQEAGGDLIWEIGSGYFSARDAEGRFDPALFARNAAASQVRMVELKLSQGAKPGHGGVLPAAKVSAEISATRGVPMGQDCVSPSGHSAFSTPVELLHFVAEMRRLSGGKPAGFKLCIGHRWEFLAICKAMLETGITPDFIVVDGTEGGTGAAPLEFMDHLGMPMREGLNFVHNALIGVGLRDRIRLGASGKIASAFDIARALALGADWCNAARGFMFALGCIQSLSCHTDRCPTGVATQDPTRSRALVVPDKAQRVAQFHGATLHALAELVAAAGLDHPAELRPHHFFRRVSAQQVQSFSELFPEVAPGELLRGTQDARFRDAWMMADPNSFAPRAKPAVVLEPEAV</sequence>
<evidence type="ECO:0000256" key="1">
    <source>
        <dbReference type="ARBA" id="ARBA00009716"/>
    </source>
</evidence>
<dbReference type="InterPro" id="IPR002932">
    <property type="entry name" value="Glu_synthdom"/>
</dbReference>
<dbReference type="CDD" id="cd02808">
    <property type="entry name" value="GltS_FMN"/>
    <property type="match status" value="1"/>
</dbReference>